<comment type="caution">
    <text evidence="4">The sequence shown here is derived from an EMBL/GenBank/DDBJ whole genome shotgun (WGS) entry which is preliminary data.</text>
</comment>
<feature type="region of interest" description="Disordered" evidence="1">
    <location>
        <begin position="186"/>
        <end position="212"/>
    </location>
</feature>
<dbReference type="RefSeq" id="WP_386440601.1">
    <property type="nucleotide sequence ID" value="NZ_JBHSFH010000002.1"/>
</dbReference>
<protein>
    <recommendedName>
        <fullName evidence="6">TPM domain-containing protein</fullName>
    </recommendedName>
</protein>
<dbReference type="PROSITE" id="PS51257">
    <property type="entry name" value="PROKAR_LIPOPROTEIN"/>
    <property type="match status" value="1"/>
</dbReference>
<keyword evidence="3" id="KW-0732">Signal</keyword>
<keyword evidence="5" id="KW-1185">Reference proteome</keyword>
<feature type="chain" id="PRO_5046791894" description="TPM domain-containing protein" evidence="3">
    <location>
        <begin position="37"/>
        <end position="457"/>
    </location>
</feature>
<reference evidence="5" key="1">
    <citation type="journal article" date="2019" name="Int. J. Syst. Evol. Microbiol.">
        <title>The Global Catalogue of Microorganisms (GCM) 10K type strain sequencing project: providing services to taxonomists for standard genome sequencing and annotation.</title>
        <authorList>
            <consortium name="The Broad Institute Genomics Platform"/>
            <consortium name="The Broad Institute Genome Sequencing Center for Infectious Disease"/>
            <person name="Wu L."/>
            <person name="Ma J."/>
        </authorList>
    </citation>
    <scope>NUCLEOTIDE SEQUENCE [LARGE SCALE GENOMIC DNA]</scope>
    <source>
        <strain evidence="5">CGMCC 4.7357</strain>
    </source>
</reference>
<accession>A0ABV8ZZ34</accession>
<evidence type="ECO:0000256" key="1">
    <source>
        <dbReference type="SAM" id="MobiDB-lite"/>
    </source>
</evidence>
<feature type="transmembrane region" description="Helical" evidence="2">
    <location>
        <begin position="213"/>
        <end position="235"/>
    </location>
</feature>
<feature type="signal peptide" evidence="3">
    <location>
        <begin position="1"/>
        <end position="36"/>
    </location>
</feature>
<dbReference type="EMBL" id="JBHSFH010000002">
    <property type="protein sequence ID" value="MFC4492655.1"/>
    <property type="molecule type" value="Genomic_DNA"/>
</dbReference>
<sequence>MSTEPARTPARRVPCALAATALALLALGCLTAPARAAPPSPGEKIADALRESPVYVDPAYEQAVPPDRQRRLVHQIERTGLPLYVVLVPLVEGDPWGGESKQLTEVVHDRMGGGANKEYVFITTSETGSTWLDGREWPGEKHQAREAASVVGFEDEMKEKSLGARVARAVEIVESGDGRELYEEATADLGGEGAATGGGSGERGEEEGGRGPGLLPLLLVPAGLALVGGGAFFVVRRRRSAAPTPFSSPNSVFASARAADERGLRRRAHDEVVAFGEELSEAEADGGTAAGSAAALQGALDAYAAAGTVLDAARGIPDLAGALALVSEGRDSLRAARAPAGRPARKALKLTAKQKPQPALPLCFFHPLHGRAARRIRWRPLGRRESLLVAACEECCTAVRTHRAPEVLTDRREGRDVPYFEVPADNSLWAATGYGSLGEETLTERVIRGDFSRTAKS</sequence>
<evidence type="ECO:0008006" key="6">
    <source>
        <dbReference type="Google" id="ProtNLM"/>
    </source>
</evidence>
<evidence type="ECO:0000256" key="3">
    <source>
        <dbReference type="SAM" id="SignalP"/>
    </source>
</evidence>
<dbReference type="Proteomes" id="UP001595997">
    <property type="component" value="Unassembled WGS sequence"/>
</dbReference>
<keyword evidence="2" id="KW-0472">Membrane</keyword>
<evidence type="ECO:0000256" key="2">
    <source>
        <dbReference type="SAM" id="Phobius"/>
    </source>
</evidence>
<keyword evidence="2" id="KW-1133">Transmembrane helix</keyword>
<organism evidence="4 5">
    <name type="scientific">Streptomyces ovatisporus</name>
    <dbReference type="NCBI Taxonomy" id="1128682"/>
    <lineage>
        <taxon>Bacteria</taxon>
        <taxon>Bacillati</taxon>
        <taxon>Actinomycetota</taxon>
        <taxon>Actinomycetes</taxon>
        <taxon>Kitasatosporales</taxon>
        <taxon>Streptomycetaceae</taxon>
        <taxon>Streptomyces</taxon>
    </lineage>
</organism>
<name>A0ABV8ZZ34_9ACTN</name>
<keyword evidence="2" id="KW-0812">Transmembrane</keyword>
<proteinExistence type="predicted"/>
<feature type="compositionally biased region" description="Gly residues" evidence="1">
    <location>
        <begin position="190"/>
        <end position="201"/>
    </location>
</feature>
<evidence type="ECO:0000313" key="4">
    <source>
        <dbReference type="EMBL" id="MFC4492655.1"/>
    </source>
</evidence>
<gene>
    <name evidence="4" type="ORF">ACFPA8_00705</name>
</gene>
<evidence type="ECO:0000313" key="5">
    <source>
        <dbReference type="Proteomes" id="UP001595997"/>
    </source>
</evidence>